<organism evidence="1 2">
    <name type="scientific">Acetobacter pasteurianus subsp. pasteurianus</name>
    <dbReference type="NCBI Taxonomy" id="481145"/>
    <lineage>
        <taxon>Bacteria</taxon>
        <taxon>Pseudomonadati</taxon>
        <taxon>Pseudomonadota</taxon>
        <taxon>Alphaproteobacteria</taxon>
        <taxon>Acetobacterales</taxon>
        <taxon>Acetobacteraceae</taxon>
        <taxon>Acetobacter</taxon>
    </lineage>
</organism>
<protein>
    <submittedName>
        <fullName evidence="1">Uncharacterized protein</fullName>
    </submittedName>
</protein>
<dbReference type="Proteomes" id="UP000196816">
    <property type="component" value="Chromosome"/>
</dbReference>
<dbReference type="RefSeq" id="WP_250698382.1">
    <property type="nucleotide sequence ID" value="NZ_CP021922.1"/>
</dbReference>
<dbReference type="AlphaFoldDB" id="A0AAC9X274"/>
<reference evidence="1 2" key="1">
    <citation type="submission" date="2017-06" db="EMBL/GenBank/DDBJ databases">
        <title>Genome sequence of Acetobacter pasteurianus subsp. pasteurianus strain SRCM101468.</title>
        <authorList>
            <person name="Cho S.H."/>
        </authorList>
    </citation>
    <scope>NUCLEOTIDE SEQUENCE [LARGE SCALE GENOMIC DNA]</scope>
    <source>
        <strain evidence="1 2">SRCM101468</strain>
    </source>
</reference>
<gene>
    <name evidence="1" type="ORF">S101468_00917</name>
</gene>
<sequence>MPSTLLLDRSSWDLVADASGNIAVADAPYAVAQDTASAVRVFQGECWYDTDLGLPYLNNILGRTQSAPVFRSDVEAEAKTVPLVESAQCALTAMTISRQLTGQILLKLTDGTQLGIGFGSTTYFTLDQSALNSSDVLL</sequence>
<dbReference type="EMBL" id="CP021922">
    <property type="protein sequence ID" value="ASC05184.1"/>
    <property type="molecule type" value="Genomic_DNA"/>
</dbReference>
<evidence type="ECO:0000313" key="2">
    <source>
        <dbReference type="Proteomes" id="UP000196816"/>
    </source>
</evidence>
<evidence type="ECO:0000313" key="1">
    <source>
        <dbReference type="EMBL" id="ASC05184.1"/>
    </source>
</evidence>
<proteinExistence type="predicted"/>
<name>A0AAC9X274_ACEPA</name>
<accession>A0AAC9X274</accession>